<sequence length="120" mass="14008">GIVHPAVKKYVIDSVKSAKEEGTLDLIVLEAALLIEEQYDKICDELWYIYTSPENRRMRLKASRGYSQEKIQSIFDSQLPEETYRAKCEEVIDNNGTPEQAFDQIREKLEKRGIYPNPRR</sequence>
<evidence type="ECO:0000313" key="3">
    <source>
        <dbReference type="EMBL" id="HIZ06918.1"/>
    </source>
</evidence>
<accession>A0A9D2D1L8</accession>
<dbReference type="GO" id="GO:0004140">
    <property type="term" value="F:dephospho-CoA kinase activity"/>
    <property type="evidence" value="ECO:0007669"/>
    <property type="project" value="UniProtKB-EC"/>
</dbReference>
<dbReference type="EC" id="2.7.1.24" evidence="3"/>
<keyword evidence="2" id="KW-0067">ATP-binding</keyword>
<dbReference type="EMBL" id="DXCH01000085">
    <property type="protein sequence ID" value="HIZ06918.1"/>
    <property type="molecule type" value="Genomic_DNA"/>
</dbReference>
<dbReference type="Gene3D" id="3.40.50.300">
    <property type="entry name" value="P-loop containing nucleotide triphosphate hydrolases"/>
    <property type="match status" value="1"/>
</dbReference>
<organism evidence="3 4">
    <name type="scientific">Candidatus Eubacterium avistercoris</name>
    <dbReference type="NCBI Taxonomy" id="2838567"/>
    <lineage>
        <taxon>Bacteria</taxon>
        <taxon>Bacillati</taxon>
        <taxon>Bacillota</taxon>
        <taxon>Clostridia</taxon>
        <taxon>Eubacteriales</taxon>
        <taxon>Eubacteriaceae</taxon>
        <taxon>Eubacterium</taxon>
    </lineage>
</organism>
<dbReference type="GO" id="GO:0005524">
    <property type="term" value="F:ATP binding"/>
    <property type="evidence" value="ECO:0007669"/>
    <property type="project" value="UniProtKB-KW"/>
</dbReference>
<dbReference type="Pfam" id="PF01121">
    <property type="entry name" value="CoaE"/>
    <property type="match status" value="1"/>
</dbReference>
<reference evidence="3" key="1">
    <citation type="journal article" date="2021" name="PeerJ">
        <title>Extensive microbial diversity within the chicken gut microbiome revealed by metagenomics and culture.</title>
        <authorList>
            <person name="Gilroy R."/>
            <person name="Ravi A."/>
            <person name="Getino M."/>
            <person name="Pursley I."/>
            <person name="Horton D.L."/>
            <person name="Alikhan N.F."/>
            <person name="Baker D."/>
            <person name="Gharbi K."/>
            <person name="Hall N."/>
            <person name="Watson M."/>
            <person name="Adriaenssens E.M."/>
            <person name="Foster-Nyarko E."/>
            <person name="Jarju S."/>
            <person name="Secka A."/>
            <person name="Antonio M."/>
            <person name="Oren A."/>
            <person name="Chaudhuri R.R."/>
            <person name="La Ragione R."/>
            <person name="Hildebrand F."/>
            <person name="Pallen M.J."/>
        </authorList>
    </citation>
    <scope>NUCLEOTIDE SEQUENCE</scope>
    <source>
        <strain evidence="3">CHK192-9172</strain>
    </source>
</reference>
<proteinExistence type="predicted"/>
<name>A0A9D2D1L8_9FIRM</name>
<evidence type="ECO:0000256" key="2">
    <source>
        <dbReference type="ARBA" id="ARBA00022840"/>
    </source>
</evidence>
<dbReference type="AlphaFoldDB" id="A0A9D2D1L8"/>
<keyword evidence="1" id="KW-0547">Nucleotide-binding</keyword>
<comment type="caution">
    <text evidence="3">The sequence shown here is derived from an EMBL/GenBank/DDBJ whole genome shotgun (WGS) entry which is preliminary data.</text>
</comment>
<reference evidence="3" key="2">
    <citation type="submission" date="2021-04" db="EMBL/GenBank/DDBJ databases">
        <authorList>
            <person name="Gilroy R."/>
        </authorList>
    </citation>
    <scope>NUCLEOTIDE SEQUENCE</scope>
    <source>
        <strain evidence="3">CHK192-9172</strain>
    </source>
</reference>
<gene>
    <name evidence="3" type="ORF">IAA08_03150</name>
</gene>
<dbReference type="GO" id="GO:0015937">
    <property type="term" value="P:coenzyme A biosynthetic process"/>
    <property type="evidence" value="ECO:0007669"/>
    <property type="project" value="InterPro"/>
</dbReference>
<keyword evidence="3" id="KW-0808">Transferase</keyword>
<evidence type="ECO:0000313" key="4">
    <source>
        <dbReference type="Proteomes" id="UP000824024"/>
    </source>
</evidence>
<dbReference type="SUPFAM" id="SSF52540">
    <property type="entry name" value="P-loop containing nucleoside triphosphate hydrolases"/>
    <property type="match status" value="1"/>
</dbReference>
<feature type="non-terminal residue" evidence="3">
    <location>
        <position position="1"/>
    </location>
</feature>
<dbReference type="InterPro" id="IPR001977">
    <property type="entry name" value="Depp_CoAkinase"/>
</dbReference>
<dbReference type="CDD" id="cd02022">
    <property type="entry name" value="DPCK"/>
    <property type="match status" value="1"/>
</dbReference>
<dbReference type="PANTHER" id="PTHR10695:SF46">
    <property type="entry name" value="BIFUNCTIONAL COENZYME A SYNTHASE-RELATED"/>
    <property type="match status" value="1"/>
</dbReference>
<dbReference type="PANTHER" id="PTHR10695">
    <property type="entry name" value="DEPHOSPHO-COA KINASE-RELATED"/>
    <property type="match status" value="1"/>
</dbReference>
<dbReference type="Proteomes" id="UP000824024">
    <property type="component" value="Unassembled WGS sequence"/>
</dbReference>
<dbReference type="InterPro" id="IPR027417">
    <property type="entry name" value="P-loop_NTPase"/>
</dbReference>
<evidence type="ECO:0000256" key="1">
    <source>
        <dbReference type="ARBA" id="ARBA00022741"/>
    </source>
</evidence>
<protein>
    <submittedName>
        <fullName evidence="3">Dephospho-CoA kinase</fullName>
        <ecNumber evidence="3">2.7.1.24</ecNumber>
    </submittedName>
</protein>
<dbReference type="PROSITE" id="PS51219">
    <property type="entry name" value="DPCK"/>
    <property type="match status" value="1"/>
</dbReference>
<keyword evidence="3" id="KW-0418">Kinase</keyword>